<dbReference type="InterPro" id="IPR010264">
    <property type="entry name" value="Self-incomp_S1"/>
</dbReference>
<keyword evidence="4 6" id="KW-0964">Secreted</keyword>
<sequence>MIIIIITVVLMARRPLISDAKIINITNKIGSKKALIVHCESVDDDLGTLAVNSGDVYHWEFEDNTLFRPAVFWCNLALEDGRLSFVAYVEREGGGGYAVMGYDVNETGLYGPDMYDERKQQLVTTTILIIVITIVLMAVVIISDAKIINITNKMSSKKALIVHCESLDDDLGALAVNSDSVYHWEFEDGTFSRPVVFWCNLALEDGRLSFVAYTEGGAGYVVLGYDVNETGIYGPDMFDFQRTYDLLHPWKRIQFS</sequence>
<evidence type="ECO:0000256" key="3">
    <source>
        <dbReference type="ARBA" id="ARBA00022471"/>
    </source>
</evidence>
<keyword evidence="5" id="KW-0732">Signal</keyword>
<keyword evidence="7" id="KW-1133">Transmembrane helix</keyword>
<gene>
    <name evidence="8" type="ORF">LITE_LOCUS9213</name>
</gene>
<comment type="caution">
    <text evidence="8">The sequence shown here is derived from an EMBL/GenBank/DDBJ whole genome shotgun (WGS) entry which is preliminary data.</text>
</comment>
<accession>A0AAV0IGK5</accession>
<comment type="similarity">
    <text evidence="2 6">Belongs to the plant self-incompatibility (S1) protein family.</text>
</comment>
<dbReference type="Proteomes" id="UP001154282">
    <property type="component" value="Unassembled WGS sequence"/>
</dbReference>
<reference evidence="8" key="1">
    <citation type="submission" date="2022-08" db="EMBL/GenBank/DDBJ databases">
        <authorList>
            <person name="Gutierrez-Valencia J."/>
        </authorList>
    </citation>
    <scope>NUCLEOTIDE SEQUENCE</scope>
</reference>
<comment type="subcellular location">
    <subcellularLocation>
        <location evidence="1 6">Secreted</location>
    </subcellularLocation>
</comment>
<dbReference type="AlphaFoldDB" id="A0AAV0IGK5"/>
<feature type="transmembrane region" description="Helical" evidence="7">
    <location>
        <begin position="127"/>
        <end position="148"/>
    </location>
</feature>
<organism evidence="8 9">
    <name type="scientific">Linum tenue</name>
    <dbReference type="NCBI Taxonomy" id="586396"/>
    <lineage>
        <taxon>Eukaryota</taxon>
        <taxon>Viridiplantae</taxon>
        <taxon>Streptophyta</taxon>
        <taxon>Embryophyta</taxon>
        <taxon>Tracheophyta</taxon>
        <taxon>Spermatophyta</taxon>
        <taxon>Magnoliopsida</taxon>
        <taxon>eudicotyledons</taxon>
        <taxon>Gunneridae</taxon>
        <taxon>Pentapetalae</taxon>
        <taxon>rosids</taxon>
        <taxon>fabids</taxon>
        <taxon>Malpighiales</taxon>
        <taxon>Linaceae</taxon>
        <taxon>Linum</taxon>
    </lineage>
</organism>
<name>A0AAV0IGK5_9ROSI</name>
<evidence type="ECO:0000256" key="7">
    <source>
        <dbReference type="SAM" id="Phobius"/>
    </source>
</evidence>
<dbReference type="PANTHER" id="PTHR31232">
    <property type="match status" value="1"/>
</dbReference>
<dbReference type="Pfam" id="PF05938">
    <property type="entry name" value="Self-incomp_S1"/>
    <property type="match status" value="2"/>
</dbReference>
<evidence type="ECO:0000256" key="1">
    <source>
        <dbReference type="ARBA" id="ARBA00004613"/>
    </source>
</evidence>
<dbReference type="GO" id="GO:0005576">
    <property type="term" value="C:extracellular region"/>
    <property type="evidence" value="ECO:0007669"/>
    <property type="project" value="UniProtKB-SubCell"/>
</dbReference>
<evidence type="ECO:0000256" key="6">
    <source>
        <dbReference type="RuleBase" id="RU367044"/>
    </source>
</evidence>
<keyword evidence="7" id="KW-0472">Membrane</keyword>
<evidence type="ECO:0000313" key="9">
    <source>
        <dbReference type="Proteomes" id="UP001154282"/>
    </source>
</evidence>
<evidence type="ECO:0000313" key="8">
    <source>
        <dbReference type="EMBL" id="CAI0396626.1"/>
    </source>
</evidence>
<proteinExistence type="inferred from homology"/>
<protein>
    <recommendedName>
        <fullName evidence="6">S-protein homolog</fullName>
    </recommendedName>
</protein>
<keyword evidence="7" id="KW-0812">Transmembrane</keyword>
<evidence type="ECO:0000256" key="2">
    <source>
        <dbReference type="ARBA" id="ARBA00005581"/>
    </source>
</evidence>
<evidence type="ECO:0000256" key="5">
    <source>
        <dbReference type="ARBA" id="ARBA00022729"/>
    </source>
</evidence>
<evidence type="ECO:0000256" key="4">
    <source>
        <dbReference type="ARBA" id="ARBA00022525"/>
    </source>
</evidence>
<keyword evidence="9" id="KW-1185">Reference proteome</keyword>
<dbReference type="PANTHER" id="PTHR31232:SF18">
    <property type="entry name" value="S-PROTEIN HOMOLOG"/>
    <property type="match status" value="1"/>
</dbReference>
<dbReference type="GO" id="GO:0060320">
    <property type="term" value="P:rejection of self pollen"/>
    <property type="evidence" value="ECO:0007669"/>
    <property type="project" value="UniProtKB-KW"/>
</dbReference>
<dbReference type="EMBL" id="CAMGYJ010000003">
    <property type="protein sequence ID" value="CAI0396626.1"/>
    <property type="molecule type" value="Genomic_DNA"/>
</dbReference>
<keyword evidence="3 6" id="KW-0713">Self-incompatibility</keyword>